<dbReference type="Proteomes" id="UP000196228">
    <property type="component" value="Chromosome"/>
</dbReference>
<dbReference type="CDD" id="cd03794">
    <property type="entry name" value="GT4_WbuB-like"/>
    <property type="match status" value="1"/>
</dbReference>
<dbReference type="Pfam" id="PF13692">
    <property type="entry name" value="Glyco_trans_1_4"/>
    <property type="match status" value="1"/>
</dbReference>
<dbReference type="PANTHER" id="PTHR45947">
    <property type="entry name" value="SULFOQUINOVOSYL TRANSFERASE SQD2"/>
    <property type="match status" value="1"/>
</dbReference>
<evidence type="ECO:0000313" key="5">
    <source>
        <dbReference type="EMBL" id="ARU50526.1"/>
    </source>
</evidence>
<dbReference type="OrthoDB" id="3657271at2"/>
<dbReference type="RefSeq" id="WP_087469596.1">
    <property type="nucleotide sequence ID" value="NZ_CP021383.1"/>
</dbReference>
<name>A0A1Y0HSN2_CELCE</name>
<evidence type="ECO:0000256" key="1">
    <source>
        <dbReference type="ARBA" id="ARBA00021292"/>
    </source>
</evidence>
<sequence length="425" mass="44842">MSPEKELRGEGDDVRRAGRTARVTIASRIFLPEPAAASFRLAALASALADEGAEVTVVTASVPASMGSGPEHERVRVRRRPVLRDASGYVRGYVPYLSFDVPLFLRLLAGRRPDVVVAEPPPTTGAVVRLVCALRRVPYVYYAADIVSDAAGSTGAPRLVVGIVRALERFALRGASAVLTVTDAVEARASQLGAPRTTIVRHGVDTATFNADVVPLAPEGRGPFAVYAGNASEWHGAEVFLEAWPGVVQEVPGARLVFLGRGSMHGRLAEMAAAMPDGGASVTFLPQQPAAQAARWLRGADVALSSIRPESGYEFAIPTKALAAMAVGTPVLQAGPGPVGQIIERATAGRVVPHASDVVARALVEMLEAPPSDDERLRVAAWAEEHLSVRSTSVIAARSVLGVVGSRLRRRAGEGIRRATHRSRP</sequence>
<evidence type="ECO:0000256" key="3">
    <source>
        <dbReference type="ARBA" id="ARBA00022679"/>
    </source>
</evidence>
<keyword evidence="2" id="KW-0328">Glycosyltransferase</keyword>
<dbReference type="KEGG" id="cceu:CBR64_02475"/>
<proteinExistence type="predicted"/>
<dbReference type="Gene3D" id="3.40.50.2000">
    <property type="entry name" value="Glycogen Phosphorylase B"/>
    <property type="match status" value="2"/>
</dbReference>
<dbReference type="PANTHER" id="PTHR45947:SF3">
    <property type="entry name" value="SULFOQUINOVOSYL TRANSFERASE SQD2"/>
    <property type="match status" value="1"/>
</dbReference>
<dbReference type="InterPro" id="IPR028098">
    <property type="entry name" value="Glyco_trans_4-like_N"/>
</dbReference>
<organism evidence="5 6">
    <name type="scientific">Cellulosimicrobium cellulans</name>
    <name type="common">Arthrobacter luteus</name>
    <dbReference type="NCBI Taxonomy" id="1710"/>
    <lineage>
        <taxon>Bacteria</taxon>
        <taxon>Bacillati</taxon>
        <taxon>Actinomycetota</taxon>
        <taxon>Actinomycetes</taxon>
        <taxon>Micrococcales</taxon>
        <taxon>Promicromonosporaceae</taxon>
        <taxon>Cellulosimicrobium</taxon>
    </lineage>
</organism>
<dbReference type="Pfam" id="PF13579">
    <property type="entry name" value="Glyco_trans_4_4"/>
    <property type="match status" value="1"/>
</dbReference>
<evidence type="ECO:0000259" key="4">
    <source>
        <dbReference type="Pfam" id="PF13579"/>
    </source>
</evidence>
<evidence type="ECO:0000256" key="2">
    <source>
        <dbReference type="ARBA" id="ARBA00022676"/>
    </source>
</evidence>
<dbReference type="AlphaFoldDB" id="A0A1Y0HSN2"/>
<evidence type="ECO:0000313" key="6">
    <source>
        <dbReference type="Proteomes" id="UP000196228"/>
    </source>
</evidence>
<reference evidence="5 6" key="1">
    <citation type="submission" date="2017-05" db="EMBL/GenBank/DDBJ databases">
        <authorList>
            <person name="Song R."/>
            <person name="Chenine A.L."/>
            <person name="Ruprecht R.M."/>
        </authorList>
    </citation>
    <scope>NUCLEOTIDE SEQUENCE [LARGE SCALE GENOMIC DNA]</scope>
    <source>
        <strain evidence="5 6">PSBB019</strain>
    </source>
</reference>
<dbReference type="InterPro" id="IPR050194">
    <property type="entry name" value="Glycosyltransferase_grp1"/>
</dbReference>
<accession>A0A1Y0HSN2</accession>
<protein>
    <recommendedName>
        <fullName evidence="1">D-inositol 3-phosphate glycosyltransferase</fullName>
    </recommendedName>
</protein>
<feature type="domain" description="Glycosyltransferase subfamily 4-like N-terminal" evidence="4">
    <location>
        <begin position="40"/>
        <end position="200"/>
    </location>
</feature>
<dbReference type="SUPFAM" id="SSF53756">
    <property type="entry name" value="UDP-Glycosyltransferase/glycogen phosphorylase"/>
    <property type="match status" value="1"/>
</dbReference>
<gene>
    <name evidence="5" type="ORF">CBR64_02475</name>
</gene>
<keyword evidence="3" id="KW-0808">Transferase</keyword>
<dbReference type="EMBL" id="CP021383">
    <property type="protein sequence ID" value="ARU50526.1"/>
    <property type="molecule type" value="Genomic_DNA"/>
</dbReference>
<dbReference type="GO" id="GO:0016758">
    <property type="term" value="F:hexosyltransferase activity"/>
    <property type="evidence" value="ECO:0007669"/>
    <property type="project" value="TreeGrafter"/>
</dbReference>
<dbReference type="GO" id="GO:1901137">
    <property type="term" value="P:carbohydrate derivative biosynthetic process"/>
    <property type="evidence" value="ECO:0007669"/>
    <property type="project" value="UniProtKB-ARBA"/>
</dbReference>